<gene>
    <name evidence="3" type="ORF">TMSB3V08_LOCUS5249</name>
</gene>
<comment type="similarity">
    <text evidence="1">Belongs to the UPF0046 family.</text>
</comment>
<evidence type="ECO:0000313" key="3">
    <source>
        <dbReference type="EMBL" id="CAD7428440.1"/>
    </source>
</evidence>
<dbReference type="CDD" id="cd07379">
    <property type="entry name" value="MPP_239FB"/>
    <property type="match status" value="1"/>
</dbReference>
<dbReference type="InterPro" id="IPR051693">
    <property type="entry name" value="UPF0046_metallophosphoest"/>
</dbReference>
<dbReference type="EMBL" id="OB793739">
    <property type="protein sequence ID" value="CAD7428440.1"/>
    <property type="molecule type" value="Genomic_DNA"/>
</dbReference>
<feature type="domain" description="Calcineurin-like phosphoesterase" evidence="2">
    <location>
        <begin position="116"/>
        <end position="328"/>
    </location>
</feature>
<dbReference type="InterPro" id="IPR029052">
    <property type="entry name" value="Metallo-depent_PP-like"/>
</dbReference>
<reference evidence="3" key="1">
    <citation type="submission" date="2020-11" db="EMBL/GenBank/DDBJ databases">
        <authorList>
            <person name="Tran Van P."/>
        </authorList>
    </citation>
    <scope>NUCLEOTIDE SEQUENCE</scope>
</reference>
<name>A0A7R9HN32_9NEOP</name>
<evidence type="ECO:0000259" key="2">
    <source>
        <dbReference type="Pfam" id="PF00149"/>
    </source>
</evidence>
<dbReference type="PANTHER" id="PTHR12905:SF0">
    <property type="entry name" value="CALCINEURIN-LIKE PHOSPHOESTERASE DOMAIN-CONTAINING PROTEIN"/>
    <property type="match status" value="1"/>
</dbReference>
<dbReference type="Gene3D" id="3.60.21.10">
    <property type="match status" value="1"/>
</dbReference>
<proteinExistence type="inferred from homology"/>
<sequence length="370" mass="41555">MTARVRGEIEHSKVFEKGSLKILRRLNEMNVEVHHLTNNPSAAWKELSKTQRVIKINVSPPKAEVPNDKDMSNLVEVGLNPSRNQARHGRFDKRLLRAKTNKLETGSGYLSPKWVRFVCMSDTHSLTPHIRFDIPYGDVFIHAGDFTRCGREEEVVDFNNWIGQLPHRHKLVIAGNHELSFDRTFTHPLGSSPGDRATHMGTSLIDQIPTLGIPKDNIAEAVKTTNIKNCLTNCTYLEDKEIMLYGLKIYGTPQPEFCKWAFNVPRGEACLSKWDKIPSDTDILVTHTPPVGHGDLCCSGIRAGCVELLTTVQHRVRPKYHVFGHIHEGYGISTDGKIIYINASTCDLNYLPTNPAIVFDVTLPLGCTKE</sequence>
<dbReference type="Pfam" id="PF00149">
    <property type="entry name" value="Metallophos"/>
    <property type="match status" value="1"/>
</dbReference>
<dbReference type="InterPro" id="IPR004843">
    <property type="entry name" value="Calcineurin-like_PHP"/>
</dbReference>
<dbReference type="PANTHER" id="PTHR12905">
    <property type="entry name" value="METALLOPHOSPHOESTERASE"/>
    <property type="match status" value="1"/>
</dbReference>
<dbReference type="AlphaFoldDB" id="A0A7R9HN32"/>
<evidence type="ECO:0000256" key="1">
    <source>
        <dbReference type="ARBA" id="ARBA00007993"/>
    </source>
</evidence>
<protein>
    <recommendedName>
        <fullName evidence="2">Calcineurin-like phosphoesterase domain-containing protein</fullName>
    </recommendedName>
</protein>
<dbReference type="SUPFAM" id="SSF56300">
    <property type="entry name" value="Metallo-dependent phosphatases"/>
    <property type="match status" value="1"/>
</dbReference>
<organism evidence="3">
    <name type="scientific">Timema monikensis</name>
    <dbReference type="NCBI Taxonomy" id="170555"/>
    <lineage>
        <taxon>Eukaryota</taxon>
        <taxon>Metazoa</taxon>
        <taxon>Ecdysozoa</taxon>
        <taxon>Arthropoda</taxon>
        <taxon>Hexapoda</taxon>
        <taxon>Insecta</taxon>
        <taxon>Pterygota</taxon>
        <taxon>Neoptera</taxon>
        <taxon>Polyneoptera</taxon>
        <taxon>Phasmatodea</taxon>
        <taxon>Timematodea</taxon>
        <taxon>Timematoidea</taxon>
        <taxon>Timematidae</taxon>
        <taxon>Timema</taxon>
    </lineage>
</organism>
<accession>A0A7R9HN32</accession>
<dbReference type="GO" id="GO:0016787">
    <property type="term" value="F:hydrolase activity"/>
    <property type="evidence" value="ECO:0007669"/>
    <property type="project" value="InterPro"/>
</dbReference>